<dbReference type="Pfam" id="PF03160">
    <property type="entry name" value="Calx-beta"/>
    <property type="match status" value="1"/>
</dbReference>
<dbReference type="InterPro" id="IPR003644">
    <property type="entry name" value="Calx_beta"/>
</dbReference>
<reference evidence="6" key="1">
    <citation type="submission" date="2024-06" db="EMBL/GenBank/DDBJ databases">
        <authorList>
            <person name="Li S."/>
        </authorList>
    </citation>
    <scope>NUCLEOTIDE SEQUENCE</scope>
    <source>
        <strain evidence="6">SR10</strain>
    </source>
</reference>
<proteinExistence type="predicted"/>
<dbReference type="EMBL" id="CP159925">
    <property type="protein sequence ID" value="XCO77268.1"/>
    <property type="molecule type" value="Genomic_DNA"/>
</dbReference>
<evidence type="ECO:0000256" key="2">
    <source>
        <dbReference type="ARBA" id="ARBA00022737"/>
    </source>
</evidence>
<dbReference type="InterPro" id="IPR038081">
    <property type="entry name" value="CalX-like_sf"/>
</dbReference>
<evidence type="ECO:0000313" key="6">
    <source>
        <dbReference type="EMBL" id="XCO77268.1"/>
    </source>
</evidence>
<dbReference type="Gene3D" id="2.60.40.1260">
    <property type="entry name" value="Lamin Tail domain"/>
    <property type="match status" value="1"/>
</dbReference>
<dbReference type="Pfam" id="PF00932">
    <property type="entry name" value="LTD"/>
    <property type="match status" value="1"/>
</dbReference>
<dbReference type="Gene3D" id="3.60.10.10">
    <property type="entry name" value="Endonuclease/exonuclease/phosphatase"/>
    <property type="match status" value="1"/>
</dbReference>
<dbReference type="GO" id="GO:0016020">
    <property type="term" value="C:membrane"/>
    <property type="evidence" value="ECO:0007669"/>
    <property type="project" value="InterPro"/>
</dbReference>
<dbReference type="SUPFAM" id="SSF141072">
    <property type="entry name" value="CalX-like"/>
    <property type="match status" value="1"/>
</dbReference>
<sequence length="1186" mass="122739">MDKCFSRLSAALLLALASAGSAHAQVVISQVYGGGGNSGATLKSDFIELHNNGSDPVDLTGWSVQYASSTGSNWSRTPLTGTIAPGGYYLIKQADGSVGTVALPTPDAIGTLAMAGGAGKVALVNHNNALSGACPLGSIDFVGYGSGTNCAEGSQPTATLSAILAALRADNGCTDTDVNGADFATAPAAPRNRASAAFSCGGANLPVLSIGDVLRLENAGEFVFTVTLSEPAPAGGVSVRYATADGSASAAGDYNVANGTVTFAEGQTSATVAVQVNDDSDTEGDETFFVRLSSPTGARLGDGEAIGTIVNDEVELTAIHAIQGSGQTSPLVGQRVYTSGIVTGRKSNGFFLQAPDDRIDADPATSEAVFVFTGSPVPAAAAVGNTVRASGQVIEYIPTADPGQLPLTELGNGVQVVFVSQPAVMGPNTLPQAVALSTSLPSPDGGLDQLERFEGMRVVIPSATVVSPTQGSKNETNATGSGNGIFNVVVTGVPRPFREPGIQAPDAAPGGGSIPPIPRWDFNPELITVDSDALGGTAFNLSTGAVVTDLTGPLDYGFRRYTILRDPAALSTITQGMQPVASRLPLPWEFTIASYNVERFFDAVNDPAIGEPVLTPEAYTRRLGKVSQGISYLQQPDILGLIEVENLTALQDIAARVNADAVAAGRPDPKYVAYLQEGNDIGGIDVGYLIKTADFGGQARVEVHAVTQVGKDATWTQPDGSSGQLNDRPPLMLQATVHGADGRSFPVTVILVHQRSLIDSELDDAAGHRVRMKRQAQAEFLARFIQDRQLANPAERIVTLGDFNAFEFNDGLTDVINTVAGTPTPDDQTAVPGDGADLVEPNLVKLGDLETPDQRYSYTFGGSAQTIDHVLANQALVGAAAGLKLDHARINADFPEINRSLADSPSRLSDHDPVVAYIDARRRADLAVIASTSTASVRVGRPVQFSATLNNAGPEQADYPGIGFAINAELPALSVVAPAGWNCDTPQVNAGSTHVACNRDALANGEGATFALSANATEAMIGKTTTLAVAAQAQSFDPNDGNDQALVNVETTARADLAIDVDGPRVLRGGQNGAFSVALRNRGGDVAVLPSVTLYGDAPAGNVSIAAPSGWNCTVAPQRGGFEATCEGARLAAGASQRFDFAIVAPRPGLFDRRLLLTGLAASAVEDPNPFNDFDFHLVQLTGRWW</sequence>
<dbReference type="GO" id="GO:0007154">
    <property type="term" value="P:cell communication"/>
    <property type="evidence" value="ECO:0007669"/>
    <property type="project" value="InterPro"/>
</dbReference>
<dbReference type="GO" id="GO:0003824">
    <property type="term" value="F:catalytic activity"/>
    <property type="evidence" value="ECO:0007669"/>
    <property type="project" value="InterPro"/>
</dbReference>
<dbReference type="RefSeq" id="WP_363800606.1">
    <property type="nucleotide sequence ID" value="NZ_CP159925.1"/>
</dbReference>
<dbReference type="InterPro" id="IPR036691">
    <property type="entry name" value="Endo/exonu/phosph_ase_sf"/>
</dbReference>
<dbReference type="Gene3D" id="2.60.40.2030">
    <property type="match status" value="1"/>
</dbReference>
<keyword evidence="1 4" id="KW-0732">Signal</keyword>
<feature type="domain" description="LTD" evidence="5">
    <location>
        <begin position="18"/>
        <end position="146"/>
    </location>
</feature>
<dbReference type="InterPro" id="IPR005135">
    <property type="entry name" value="Endo/exonuclease/phosphatase"/>
</dbReference>
<dbReference type="CDD" id="cd04486">
    <property type="entry name" value="YhcR_OBF_like"/>
    <property type="match status" value="1"/>
</dbReference>
<dbReference type="InterPro" id="IPR001434">
    <property type="entry name" value="OmcB-like_DUF11"/>
</dbReference>
<dbReference type="Pfam" id="PF19580">
    <property type="entry name" value="Exo_endo_phos_3"/>
    <property type="match status" value="1"/>
</dbReference>
<evidence type="ECO:0000256" key="4">
    <source>
        <dbReference type="SAM" id="SignalP"/>
    </source>
</evidence>
<feature type="signal peptide" evidence="4">
    <location>
        <begin position="1"/>
        <end position="24"/>
    </location>
</feature>
<dbReference type="InterPro" id="IPR036415">
    <property type="entry name" value="Lamin_tail_dom_sf"/>
</dbReference>
<feature type="chain" id="PRO_5043482162" evidence="4">
    <location>
        <begin position="25"/>
        <end position="1186"/>
    </location>
</feature>
<dbReference type="PANTHER" id="PTHR42834">
    <property type="entry name" value="ENDONUCLEASE/EXONUCLEASE/PHOSPHATASE FAMILY PROTEIN (AFU_ORTHOLOGUE AFUA_3G09210)"/>
    <property type="match status" value="1"/>
</dbReference>
<dbReference type="AlphaFoldDB" id="A0AAU8N0B9"/>
<dbReference type="SUPFAM" id="SSF56219">
    <property type="entry name" value="DNase I-like"/>
    <property type="match status" value="1"/>
</dbReference>
<dbReference type="PROSITE" id="PS51841">
    <property type="entry name" value="LTD"/>
    <property type="match status" value="1"/>
</dbReference>
<evidence type="ECO:0000259" key="5">
    <source>
        <dbReference type="PROSITE" id="PS51841"/>
    </source>
</evidence>
<keyword evidence="3" id="KW-0106">Calcium</keyword>
<evidence type="ECO:0000256" key="3">
    <source>
        <dbReference type="ARBA" id="ARBA00022837"/>
    </source>
</evidence>
<gene>
    <name evidence="6" type="ORF">ABU614_10945</name>
</gene>
<dbReference type="SMART" id="SM00237">
    <property type="entry name" value="Calx_beta"/>
    <property type="match status" value="1"/>
</dbReference>
<dbReference type="SUPFAM" id="SSF74853">
    <property type="entry name" value="Lamin A/C globular tail domain"/>
    <property type="match status" value="1"/>
</dbReference>
<protein>
    <submittedName>
        <fullName evidence="6">Calx-beta domain-containing protein</fullName>
    </submittedName>
</protein>
<evidence type="ECO:0000256" key="1">
    <source>
        <dbReference type="ARBA" id="ARBA00022729"/>
    </source>
</evidence>
<dbReference type="InterPro" id="IPR001322">
    <property type="entry name" value="Lamin_tail_dom"/>
</dbReference>
<name>A0AAU8N0B9_9GAMM</name>
<dbReference type="PANTHER" id="PTHR42834:SF1">
    <property type="entry name" value="ENDONUCLEASE_EXONUCLEASE_PHOSPHATASE FAMILY PROTEIN (AFU_ORTHOLOGUE AFUA_3G09210)"/>
    <property type="match status" value="1"/>
</dbReference>
<organism evidence="6">
    <name type="scientific">Lysobacter firmicutimachus</name>
    <dbReference type="NCBI Taxonomy" id="1792846"/>
    <lineage>
        <taxon>Bacteria</taxon>
        <taxon>Pseudomonadati</taxon>
        <taxon>Pseudomonadota</taxon>
        <taxon>Gammaproteobacteria</taxon>
        <taxon>Lysobacterales</taxon>
        <taxon>Lysobacteraceae</taxon>
        <taxon>Lysobacter</taxon>
    </lineage>
</organism>
<accession>A0AAU8N0B9</accession>
<keyword evidence="2" id="KW-0677">Repeat</keyword>
<dbReference type="Pfam" id="PF01345">
    <property type="entry name" value="DUF11"/>
    <property type="match status" value="1"/>
</dbReference>